<dbReference type="Proteomes" id="UP000015106">
    <property type="component" value="Chromosome 1"/>
</dbReference>
<sequence length="101" mass="10696">MEGSSICICSKSSSPINKSSLARFLCPVVNSNCFGSQVRFIVHLAANYSMITAVNIDKSTSIGGVLTTFEEVVIMVVVVEEVVGAGGIITEQLPSSPRLKM</sequence>
<reference evidence="1" key="3">
    <citation type="submission" date="2022-06" db="UniProtKB">
        <authorList>
            <consortium name="EnsemblPlants"/>
        </authorList>
    </citation>
    <scope>IDENTIFICATION</scope>
</reference>
<dbReference type="Proteomes" id="UP000015106">
    <property type="component" value="Chromosome 2"/>
</dbReference>
<dbReference type="EnsemblPlants" id="TuG1812G0100000450.01.T04">
    <property type="protein sequence ID" value="TuG1812G0100000450.01.T04"/>
    <property type="gene ID" value="TuG1812G0100000450.01"/>
</dbReference>
<dbReference type="Gramene" id="TuG1812G0100000450.01.T04">
    <property type="protein sequence ID" value="TuG1812G0100000450.01.T04"/>
    <property type="gene ID" value="TuG1812G0100000450.01"/>
</dbReference>
<accession>A0A8R7TG08</accession>
<dbReference type="Gramene" id="TuG1812G0200002241.01.T02">
    <property type="protein sequence ID" value="TuG1812G0200002241.01.T02"/>
    <property type="gene ID" value="TuG1812G0200002241.01"/>
</dbReference>
<organism evidence="1 2">
    <name type="scientific">Triticum urartu</name>
    <name type="common">Red wild einkorn</name>
    <name type="synonym">Crithodium urartu</name>
    <dbReference type="NCBI Taxonomy" id="4572"/>
    <lineage>
        <taxon>Eukaryota</taxon>
        <taxon>Viridiplantae</taxon>
        <taxon>Streptophyta</taxon>
        <taxon>Embryophyta</taxon>
        <taxon>Tracheophyta</taxon>
        <taxon>Spermatophyta</taxon>
        <taxon>Magnoliopsida</taxon>
        <taxon>Liliopsida</taxon>
        <taxon>Poales</taxon>
        <taxon>Poaceae</taxon>
        <taxon>BOP clade</taxon>
        <taxon>Pooideae</taxon>
        <taxon>Triticodae</taxon>
        <taxon>Triticeae</taxon>
        <taxon>Triticinae</taxon>
        <taxon>Triticum</taxon>
    </lineage>
</organism>
<dbReference type="AlphaFoldDB" id="A0A8R7TG08"/>
<proteinExistence type="predicted"/>
<dbReference type="EnsemblPlants" id="TuG1812G0200002241.01.T02">
    <property type="protein sequence ID" value="TuG1812G0200002241.01.T02"/>
    <property type="gene ID" value="TuG1812G0200002241.01"/>
</dbReference>
<protein>
    <submittedName>
        <fullName evidence="1">Uncharacterized protein</fullName>
    </submittedName>
</protein>
<reference evidence="1" key="2">
    <citation type="submission" date="2018-03" db="EMBL/GenBank/DDBJ databases">
        <title>The Triticum urartu genome reveals the dynamic nature of wheat genome evolution.</title>
        <authorList>
            <person name="Ling H."/>
            <person name="Ma B."/>
            <person name="Shi X."/>
            <person name="Liu H."/>
            <person name="Dong L."/>
            <person name="Sun H."/>
            <person name="Cao Y."/>
            <person name="Gao Q."/>
            <person name="Zheng S."/>
            <person name="Li Y."/>
            <person name="Yu Y."/>
            <person name="Du H."/>
            <person name="Qi M."/>
            <person name="Li Y."/>
            <person name="Yu H."/>
            <person name="Cui Y."/>
            <person name="Wang N."/>
            <person name="Chen C."/>
            <person name="Wu H."/>
            <person name="Zhao Y."/>
            <person name="Zhang J."/>
            <person name="Li Y."/>
            <person name="Zhou W."/>
            <person name="Zhang B."/>
            <person name="Hu W."/>
            <person name="Eijk M."/>
            <person name="Tang J."/>
            <person name="Witsenboer H."/>
            <person name="Zhao S."/>
            <person name="Li Z."/>
            <person name="Zhang A."/>
            <person name="Wang D."/>
            <person name="Liang C."/>
        </authorList>
    </citation>
    <scope>NUCLEOTIDE SEQUENCE [LARGE SCALE GENOMIC DNA]</scope>
    <source>
        <strain evidence="1">cv. G1812</strain>
    </source>
</reference>
<evidence type="ECO:0000313" key="2">
    <source>
        <dbReference type="Proteomes" id="UP000015106"/>
    </source>
</evidence>
<name>A0A8R7TG08_TRIUA</name>
<keyword evidence="2" id="KW-1185">Reference proteome</keyword>
<reference evidence="2" key="1">
    <citation type="journal article" date="2013" name="Nature">
        <title>Draft genome of the wheat A-genome progenitor Triticum urartu.</title>
        <authorList>
            <person name="Ling H.Q."/>
            <person name="Zhao S."/>
            <person name="Liu D."/>
            <person name="Wang J."/>
            <person name="Sun H."/>
            <person name="Zhang C."/>
            <person name="Fan H."/>
            <person name="Li D."/>
            <person name="Dong L."/>
            <person name="Tao Y."/>
            <person name="Gao C."/>
            <person name="Wu H."/>
            <person name="Li Y."/>
            <person name="Cui Y."/>
            <person name="Guo X."/>
            <person name="Zheng S."/>
            <person name="Wang B."/>
            <person name="Yu K."/>
            <person name="Liang Q."/>
            <person name="Yang W."/>
            <person name="Lou X."/>
            <person name="Chen J."/>
            <person name="Feng M."/>
            <person name="Jian J."/>
            <person name="Zhang X."/>
            <person name="Luo G."/>
            <person name="Jiang Y."/>
            <person name="Liu J."/>
            <person name="Wang Z."/>
            <person name="Sha Y."/>
            <person name="Zhang B."/>
            <person name="Wu H."/>
            <person name="Tang D."/>
            <person name="Shen Q."/>
            <person name="Xue P."/>
            <person name="Zou S."/>
            <person name="Wang X."/>
            <person name="Liu X."/>
            <person name="Wang F."/>
            <person name="Yang Y."/>
            <person name="An X."/>
            <person name="Dong Z."/>
            <person name="Zhang K."/>
            <person name="Zhang X."/>
            <person name="Luo M.C."/>
            <person name="Dvorak J."/>
            <person name="Tong Y."/>
            <person name="Wang J."/>
            <person name="Yang H."/>
            <person name="Li Z."/>
            <person name="Wang D."/>
            <person name="Zhang A."/>
            <person name="Wang J."/>
        </authorList>
    </citation>
    <scope>NUCLEOTIDE SEQUENCE</scope>
    <source>
        <strain evidence="2">cv. G1812</strain>
    </source>
</reference>
<evidence type="ECO:0000313" key="1">
    <source>
        <dbReference type="EnsemblPlants" id="TuG1812G0200002241.01.T02"/>
    </source>
</evidence>
<dbReference type="EnsemblPlants" id="TuG1812G0100000450.01.T03">
    <property type="protein sequence ID" value="TuG1812G0100000450.01.T03"/>
    <property type="gene ID" value="TuG1812G0100000450.01"/>
</dbReference>
<dbReference type="Gramene" id="TuG1812G0100000450.01.T03">
    <property type="protein sequence ID" value="TuG1812G0100000450.01.T03"/>
    <property type="gene ID" value="TuG1812G0100000450.01"/>
</dbReference>